<keyword evidence="3" id="KW-1185">Reference proteome</keyword>
<dbReference type="Proteomes" id="UP000235145">
    <property type="component" value="Unassembled WGS sequence"/>
</dbReference>
<proteinExistence type="predicted"/>
<gene>
    <name evidence="2" type="ORF">LSAT_V11C100029840</name>
</gene>
<dbReference type="EMBL" id="NBSK02000001">
    <property type="protein sequence ID" value="KAJ0226719.1"/>
    <property type="molecule type" value="Genomic_DNA"/>
</dbReference>
<evidence type="ECO:0000256" key="1">
    <source>
        <dbReference type="SAM" id="MobiDB-lite"/>
    </source>
</evidence>
<reference evidence="2 3" key="1">
    <citation type="journal article" date="2017" name="Nat. Commun.">
        <title>Genome assembly with in vitro proximity ligation data and whole-genome triplication in lettuce.</title>
        <authorList>
            <person name="Reyes-Chin-Wo S."/>
            <person name="Wang Z."/>
            <person name="Yang X."/>
            <person name="Kozik A."/>
            <person name="Arikit S."/>
            <person name="Song C."/>
            <person name="Xia L."/>
            <person name="Froenicke L."/>
            <person name="Lavelle D.O."/>
            <person name="Truco M.J."/>
            <person name="Xia R."/>
            <person name="Zhu S."/>
            <person name="Xu C."/>
            <person name="Xu H."/>
            <person name="Xu X."/>
            <person name="Cox K."/>
            <person name="Korf I."/>
            <person name="Meyers B.C."/>
            <person name="Michelmore R.W."/>
        </authorList>
    </citation>
    <scope>NUCLEOTIDE SEQUENCE [LARGE SCALE GENOMIC DNA]</scope>
    <source>
        <strain evidence="3">cv. Salinas</strain>
        <tissue evidence="2">Seedlings</tissue>
    </source>
</reference>
<feature type="region of interest" description="Disordered" evidence="1">
    <location>
        <begin position="1"/>
        <end position="24"/>
    </location>
</feature>
<protein>
    <submittedName>
        <fullName evidence="2">Uncharacterized protein</fullName>
    </submittedName>
</protein>
<evidence type="ECO:0000313" key="2">
    <source>
        <dbReference type="EMBL" id="KAJ0226719.1"/>
    </source>
</evidence>
<comment type="caution">
    <text evidence="2">The sequence shown here is derived from an EMBL/GenBank/DDBJ whole genome shotgun (WGS) entry which is preliminary data.</text>
</comment>
<sequence length="149" mass="17131">MADWSHSPPGFSHEQKKKSLRKESKEEAEEFLELATKPLKALPYVTSGQTFIAFKKQEGVPVVDIFSNVLKFFVKRFLTDGRVNVGVKCDLSKNLTMKINALLTSEPHMSHGMINFDYKESLTQDYDAMYWRQRYTLKDDIPSFLANSS</sequence>
<name>A0A9R1XV23_LACSA</name>
<evidence type="ECO:0000313" key="3">
    <source>
        <dbReference type="Proteomes" id="UP000235145"/>
    </source>
</evidence>
<accession>A0A9R1XV23</accession>
<organism evidence="2 3">
    <name type="scientific">Lactuca sativa</name>
    <name type="common">Garden lettuce</name>
    <dbReference type="NCBI Taxonomy" id="4236"/>
    <lineage>
        <taxon>Eukaryota</taxon>
        <taxon>Viridiplantae</taxon>
        <taxon>Streptophyta</taxon>
        <taxon>Embryophyta</taxon>
        <taxon>Tracheophyta</taxon>
        <taxon>Spermatophyta</taxon>
        <taxon>Magnoliopsida</taxon>
        <taxon>eudicotyledons</taxon>
        <taxon>Gunneridae</taxon>
        <taxon>Pentapetalae</taxon>
        <taxon>asterids</taxon>
        <taxon>campanulids</taxon>
        <taxon>Asterales</taxon>
        <taxon>Asteraceae</taxon>
        <taxon>Cichorioideae</taxon>
        <taxon>Cichorieae</taxon>
        <taxon>Lactucinae</taxon>
        <taxon>Lactuca</taxon>
    </lineage>
</organism>
<dbReference type="AlphaFoldDB" id="A0A9R1XV23"/>